<comment type="similarity">
    <text evidence="1">Belongs to the enoyl-CoA hydratase/isomerase family.</text>
</comment>
<protein>
    <recommendedName>
        <fullName evidence="2">MaoC-like domain-containing protein</fullName>
    </recommendedName>
</protein>
<dbReference type="Pfam" id="PF01575">
    <property type="entry name" value="MaoC_dehydratas"/>
    <property type="match status" value="1"/>
</dbReference>
<dbReference type="EMBL" id="CP045810">
    <property type="protein sequence ID" value="QHN38268.1"/>
    <property type="molecule type" value="Genomic_DNA"/>
</dbReference>
<dbReference type="GO" id="GO:0005835">
    <property type="term" value="C:fatty acid synthase complex"/>
    <property type="evidence" value="ECO:0007669"/>
    <property type="project" value="InterPro"/>
</dbReference>
<dbReference type="SUPFAM" id="SSF54637">
    <property type="entry name" value="Thioesterase/thiol ester dehydrase-isomerase"/>
    <property type="match status" value="2"/>
</dbReference>
<dbReference type="PRINTS" id="PR01483">
    <property type="entry name" value="FASYNTHASE"/>
</dbReference>
<dbReference type="InterPro" id="IPR029069">
    <property type="entry name" value="HotDog_dom_sf"/>
</dbReference>
<reference evidence="3" key="1">
    <citation type="journal article" date="2021" name="Nat. Microbiol.">
        <title>Cocultivation of an ultrasmall environmental parasitic bacterium with lytic ability against bacteria associated with wastewater foams.</title>
        <authorList>
            <person name="Batinovic S."/>
            <person name="Rose J.J.A."/>
            <person name="Ratcliffe J."/>
            <person name="Seviour R.J."/>
            <person name="Petrovski S."/>
        </authorList>
    </citation>
    <scope>NUCLEOTIDE SEQUENCE</scope>
    <source>
        <strain evidence="3">CON44</strain>
    </source>
</reference>
<dbReference type="InterPro" id="IPR003965">
    <property type="entry name" value="Fatty_acid_synthase"/>
</dbReference>
<evidence type="ECO:0000313" key="3">
    <source>
        <dbReference type="EMBL" id="QHN38268.1"/>
    </source>
</evidence>
<dbReference type="AlphaFoldDB" id="A0A857KW04"/>
<organism evidence="3">
    <name type="scientific">Gordonia amarae</name>
    <dbReference type="NCBI Taxonomy" id="36821"/>
    <lineage>
        <taxon>Bacteria</taxon>
        <taxon>Bacillati</taxon>
        <taxon>Actinomycetota</taxon>
        <taxon>Actinomycetes</taxon>
        <taxon>Mycobacteriales</taxon>
        <taxon>Gordoniaceae</taxon>
        <taxon>Gordonia</taxon>
    </lineage>
</organism>
<dbReference type="InterPro" id="IPR002539">
    <property type="entry name" value="MaoC-like_dom"/>
</dbReference>
<proteinExistence type="inferred from homology"/>
<evidence type="ECO:0000256" key="1">
    <source>
        <dbReference type="ARBA" id="ARBA00005254"/>
    </source>
</evidence>
<dbReference type="GO" id="GO:0004312">
    <property type="term" value="F:fatty acid synthase activity"/>
    <property type="evidence" value="ECO:0007669"/>
    <property type="project" value="InterPro"/>
</dbReference>
<gene>
    <name evidence="3" type="ORF">GII30_02920</name>
</gene>
<dbReference type="PANTHER" id="PTHR43841:SF1">
    <property type="entry name" value="3-HYDROXYACYL-THIOESTER DEHYDRATASE X"/>
    <property type="match status" value="1"/>
</dbReference>
<dbReference type="GO" id="GO:0006633">
    <property type="term" value="P:fatty acid biosynthetic process"/>
    <property type="evidence" value="ECO:0007669"/>
    <property type="project" value="InterPro"/>
</dbReference>
<dbReference type="Gene3D" id="3.10.129.10">
    <property type="entry name" value="Hotdog Thioesterase"/>
    <property type="match status" value="1"/>
</dbReference>
<sequence>MSKTITLSGAPGTASIYGKAVAAMLPVIGKPAKVSPTATVPDTRYRLADVRVDPAALQTYCRTTGQRFSATVPLTYLFVLQFPLSMKIMTDSAFPFGAVGSVHIANTIERKREIGVDEPLTITTHAENLREHRKGLLIDMISEFTVGSEVVAVQTATFLKQQRTSLSGEPRGPVPKNSAPPPPDAVLSVDLGRIREYAAASGDRNPIHMGDLPARAFGFSKAIAHGMWSAAAALANIEAQLPGEVTYDVQFGKPLLLPAKVNLYTRRIDGKGNFDIEIRNRRKGYPHLTATLRHN</sequence>
<dbReference type="PANTHER" id="PTHR43841">
    <property type="entry name" value="3-HYDROXYACYL-THIOESTER DEHYDRATASE HTDX-RELATED"/>
    <property type="match status" value="1"/>
</dbReference>
<name>A0A857KW04_9ACTN</name>
<feature type="domain" description="MaoC-like" evidence="2">
    <location>
        <begin position="192"/>
        <end position="285"/>
    </location>
</feature>
<evidence type="ECO:0000259" key="2">
    <source>
        <dbReference type="Pfam" id="PF01575"/>
    </source>
</evidence>
<dbReference type="RefSeq" id="WP_005193457.1">
    <property type="nucleotide sequence ID" value="NZ_CP045804.1"/>
</dbReference>
<accession>A0A857KW04</accession>